<feature type="modified residue" description="Pyruvic acid (Ser); by autocatalysis" evidence="12">
    <location>
        <position position="251"/>
    </location>
</feature>
<evidence type="ECO:0000256" key="9">
    <source>
        <dbReference type="ARBA" id="ARBA00023239"/>
    </source>
</evidence>
<evidence type="ECO:0000256" key="10">
    <source>
        <dbReference type="ARBA" id="ARBA00023264"/>
    </source>
</evidence>
<comment type="subunit">
    <text evidence="12">Heterodimer of a large membrane-associated beta subunit and a small pyruvoyl-containing alpha subunit.</text>
</comment>
<evidence type="ECO:0000256" key="5">
    <source>
        <dbReference type="ARBA" id="ARBA00023098"/>
    </source>
</evidence>
<feature type="site" description="Cleavage (non-hydrolytic); by autocatalysis" evidence="12">
    <location>
        <begin position="250"/>
        <end position="251"/>
    </location>
</feature>
<keyword evidence="2 12" id="KW-1003">Cell membrane</keyword>
<keyword evidence="10 12" id="KW-1208">Phospholipid metabolism</keyword>
<evidence type="ECO:0000256" key="8">
    <source>
        <dbReference type="ARBA" id="ARBA00023209"/>
    </source>
</evidence>
<reference evidence="13 14" key="1">
    <citation type="submission" date="2019-03" db="EMBL/GenBank/DDBJ databases">
        <title>Comparative insights into the high quality Complete genome sequence of highly metal resistant Cupriavidus metallidurans strain BS1 isolated from a gold-copper mine.</title>
        <authorList>
            <person name="Mazhar H.S."/>
            <person name="Rensing C."/>
        </authorList>
    </citation>
    <scope>NUCLEOTIDE SEQUENCE [LARGE SCALE GENOMIC DNA]</scope>
    <source>
        <strain evidence="13 14">BS1</strain>
    </source>
</reference>
<dbReference type="OMA" id="KREWSIF"/>
<keyword evidence="5 12" id="KW-0443">Lipid metabolism</keyword>
<evidence type="ECO:0000313" key="14">
    <source>
        <dbReference type="Proteomes" id="UP000253772"/>
    </source>
</evidence>
<dbReference type="GO" id="GO:0006646">
    <property type="term" value="P:phosphatidylethanolamine biosynthetic process"/>
    <property type="evidence" value="ECO:0007669"/>
    <property type="project" value="UniProtKB-UniRule"/>
</dbReference>
<dbReference type="GO" id="GO:0004609">
    <property type="term" value="F:phosphatidylserine decarboxylase activity"/>
    <property type="evidence" value="ECO:0007669"/>
    <property type="project" value="UniProtKB-UniRule"/>
</dbReference>
<feature type="chain" id="PRO_5026417187" description="Phosphatidylserine decarboxylase beta chain" evidence="12">
    <location>
        <begin position="1"/>
        <end position="250"/>
    </location>
</feature>
<comment type="catalytic activity">
    <reaction evidence="12">
        <text>a 1,2-diacyl-sn-glycero-3-phospho-L-serine + H(+) = a 1,2-diacyl-sn-glycero-3-phosphoethanolamine + CO2</text>
        <dbReference type="Rhea" id="RHEA:20828"/>
        <dbReference type="ChEBI" id="CHEBI:15378"/>
        <dbReference type="ChEBI" id="CHEBI:16526"/>
        <dbReference type="ChEBI" id="CHEBI:57262"/>
        <dbReference type="ChEBI" id="CHEBI:64612"/>
        <dbReference type="EC" id="4.1.1.65"/>
    </reaction>
</comment>
<keyword evidence="6 12" id="KW-0472">Membrane</keyword>
<proteinExistence type="inferred from homology"/>
<feature type="active site" description="Schiff-base intermediate with substrate; via pyruvic acid; for decarboxylase activity" evidence="12">
    <location>
        <position position="251"/>
    </location>
</feature>
<dbReference type="OrthoDB" id="9802030at2"/>
<dbReference type="AlphaFoldDB" id="A0A482IWX9"/>
<dbReference type="GO" id="GO:0005886">
    <property type="term" value="C:plasma membrane"/>
    <property type="evidence" value="ECO:0007669"/>
    <property type="project" value="UniProtKB-SubCell"/>
</dbReference>
<comment type="cofactor">
    <cofactor evidence="12">
        <name>pyruvate</name>
        <dbReference type="ChEBI" id="CHEBI:15361"/>
    </cofactor>
    <text evidence="12">Binds 1 pyruvoyl group covalently per subunit.</text>
</comment>
<dbReference type="PANTHER" id="PTHR10067">
    <property type="entry name" value="PHOSPHATIDYLSERINE DECARBOXYLASE"/>
    <property type="match status" value="1"/>
</dbReference>
<evidence type="ECO:0000256" key="4">
    <source>
        <dbReference type="ARBA" id="ARBA00022793"/>
    </source>
</evidence>
<evidence type="ECO:0000256" key="6">
    <source>
        <dbReference type="ARBA" id="ARBA00023136"/>
    </source>
</evidence>
<evidence type="ECO:0000256" key="11">
    <source>
        <dbReference type="ARBA" id="ARBA00023317"/>
    </source>
</evidence>
<dbReference type="Proteomes" id="UP000253772">
    <property type="component" value="Chromosome c2"/>
</dbReference>
<evidence type="ECO:0000256" key="2">
    <source>
        <dbReference type="ARBA" id="ARBA00022475"/>
    </source>
</evidence>
<feature type="active site" description="Charge relay system; for autoendoproteolytic cleavage activity" evidence="12">
    <location>
        <position position="142"/>
    </location>
</feature>
<evidence type="ECO:0000256" key="3">
    <source>
        <dbReference type="ARBA" id="ARBA00022516"/>
    </source>
</evidence>
<comment type="PTM">
    <text evidence="12">Is synthesized initially as an inactive proenzyme. Formation of the active enzyme involves a self-maturation process in which the active site pyruvoyl group is generated from an internal serine residue via an autocatalytic post-translational modification. Two non-identical subunits are generated from the proenzyme in this reaction, and the pyruvate is formed at the N-terminus of the alpha chain, which is derived from the carboxyl end of the proenzyme. The autoendoproteolytic cleavage occurs by a canonical serine protease mechanism, in which the side chain hydroxyl group of the serine supplies its oxygen atom to form the C-terminus of the beta chain, while the remainder of the serine residue undergoes an oxidative deamination to produce ammonia and the pyruvoyl prosthetic group on the alpha chain. During this reaction, the Ser that is part of the protease active site of the proenzyme becomes the pyruvoyl prosthetic group, which constitutes an essential element of the active site of the mature decarboxylase.</text>
</comment>
<keyword evidence="4 12" id="KW-0210">Decarboxylase</keyword>
<keyword evidence="7 12" id="KW-0865">Zymogen</keyword>
<dbReference type="EMBL" id="CP037901">
    <property type="protein sequence ID" value="QBP12103.1"/>
    <property type="molecule type" value="Genomic_DNA"/>
</dbReference>
<keyword evidence="3 12" id="KW-0444">Lipid biosynthesis</keyword>
<evidence type="ECO:0000256" key="1">
    <source>
        <dbReference type="ARBA" id="ARBA00005189"/>
    </source>
</evidence>
<dbReference type="InterPro" id="IPR003817">
    <property type="entry name" value="PS_Dcarbxylase"/>
</dbReference>
<keyword evidence="8 12" id="KW-0594">Phospholipid biosynthesis</keyword>
<name>A0A482IWX9_9BURK</name>
<dbReference type="EC" id="4.1.1.65" evidence="12"/>
<evidence type="ECO:0000256" key="7">
    <source>
        <dbReference type="ARBA" id="ARBA00023145"/>
    </source>
</evidence>
<protein>
    <recommendedName>
        <fullName evidence="12">Phosphatidylserine decarboxylase proenzyme</fullName>
        <ecNumber evidence="12">4.1.1.65</ecNumber>
    </recommendedName>
    <component>
        <recommendedName>
            <fullName evidence="12">Phosphatidylserine decarboxylase alpha chain</fullName>
        </recommendedName>
    </component>
    <component>
        <recommendedName>
            <fullName evidence="12">Phosphatidylserine decarboxylase beta chain</fullName>
        </recommendedName>
    </component>
</protein>
<feature type="active site" description="Charge relay system; for autoendoproteolytic cleavage activity" evidence="12">
    <location>
        <position position="86"/>
    </location>
</feature>
<keyword evidence="11 12" id="KW-0670">Pyruvate</keyword>
<dbReference type="InterPro" id="IPR033177">
    <property type="entry name" value="PSD-B"/>
</dbReference>
<dbReference type="InterPro" id="IPR033178">
    <property type="entry name" value="PSD_type1_pro"/>
</dbReference>
<comment type="pathway">
    <text evidence="1">Lipid metabolism.</text>
</comment>
<gene>
    <name evidence="12 13" type="primary">psd</name>
    <name evidence="13" type="ORF">DDF84_020205</name>
</gene>
<comment type="pathway">
    <text evidence="12">Phospholipid metabolism; phosphatidylethanolamine biosynthesis; phosphatidylethanolamine from CDP-diacylglycerol: step 2/2.</text>
</comment>
<dbReference type="RefSeq" id="WP_011518611.1">
    <property type="nucleotide sequence ID" value="NZ_CP037901.1"/>
</dbReference>
<evidence type="ECO:0000313" key="13">
    <source>
        <dbReference type="EMBL" id="QBP12103.1"/>
    </source>
</evidence>
<feature type="active site" description="Charge relay system; for autoendoproteolytic cleavage activity" evidence="12">
    <location>
        <position position="251"/>
    </location>
</feature>
<comment type="function">
    <text evidence="12">Catalyzes the formation of phosphatidylethanolamine (PtdEtn) from phosphatidylserine (PtdSer).</text>
</comment>
<dbReference type="PANTHER" id="PTHR10067:SF6">
    <property type="entry name" value="PHOSPHATIDYLSERINE DECARBOXYLASE PROENZYME, MITOCHONDRIAL"/>
    <property type="match status" value="1"/>
</dbReference>
<dbReference type="Pfam" id="PF02666">
    <property type="entry name" value="PS_Dcarbxylase"/>
    <property type="match status" value="1"/>
</dbReference>
<comment type="similarity">
    <text evidence="12">Belongs to the phosphatidylserine decarboxylase family. PSD-B subfamily. Prokaryotic type I sub-subfamily.</text>
</comment>
<sequence>MSFSVLLQRLAPLHLLTRIAGQLADCRQPWLAQYLIRTFVRRHKIDLDEALVSDLATYPTFNEFFIRALRPGARPIAAADWTSPVDGTISQIGRVEAGQMIHAKQHAYSATALLGDAALAKQLEGGCFSTVYLSPRNYHRIHMPCEGRLLGMRHVPGKLYSVRPDIVEGIDGLLAINERLVCWFEHPQHGVFALVLVGAAIVGRIATVWHGLVEPKRSGQVSEWHYADGASAPQLKDLLQGVEMGHFQLGSTIVLLMPGSAWQYHPDWQVGQPVRLGQAIASRG</sequence>
<accession>A0A482IWX9</accession>
<dbReference type="UniPathway" id="UPA00558">
    <property type="reaction ID" value="UER00616"/>
</dbReference>
<keyword evidence="9 12" id="KW-0456">Lyase</keyword>
<feature type="chain" id="PRO_5026417188" description="Phosphatidylserine decarboxylase alpha chain" evidence="12">
    <location>
        <begin position="251"/>
        <end position="284"/>
    </location>
</feature>
<organism evidence="13 14">
    <name type="scientific">Cupriavidus metallidurans</name>
    <dbReference type="NCBI Taxonomy" id="119219"/>
    <lineage>
        <taxon>Bacteria</taxon>
        <taxon>Pseudomonadati</taxon>
        <taxon>Pseudomonadota</taxon>
        <taxon>Betaproteobacteria</taxon>
        <taxon>Burkholderiales</taxon>
        <taxon>Burkholderiaceae</taxon>
        <taxon>Cupriavidus</taxon>
    </lineage>
</organism>
<dbReference type="NCBIfam" id="TIGR00163">
    <property type="entry name" value="PS_decarb"/>
    <property type="match status" value="1"/>
</dbReference>
<evidence type="ECO:0000256" key="12">
    <source>
        <dbReference type="HAMAP-Rule" id="MF_00662"/>
    </source>
</evidence>
<comment type="subcellular location">
    <subcellularLocation>
        <location evidence="12">Cell membrane</location>
        <topology evidence="12">Peripheral membrane protein</topology>
    </subcellularLocation>
</comment>
<dbReference type="HAMAP" id="MF_00662">
    <property type="entry name" value="PS_decarb_PSD_B_type1"/>
    <property type="match status" value="1"/>
</dbReference>